<accession>A0AAV7QXM8</accession>
<gene>
    <name evidence="1" type="ORF">NDU88_011565</name>
</gene>
<proteinExistence type="predicted"/>
<reference evidence="1" key="1">
    <citation type="journal article" date="2022" name="bioRxiv">
        <title>Sequencing and chromosome-scale assembly of the giantPleurodeles waltlgenome.</title>
        <authorList>
            <person name="Brown T."/>
            <person name="Elewa A."/>
            <person name="Iarovenko S."/>
            <person name="Subramanian E."/>
            <person name="Araus A.J."/>
            <person name="Petzold A."/>
            <person name="Susuki M."/>
            <person name="Suzuki K.-i.T."/>
            <person name="Hayashi T."/>
            <person name="Toyoda A."/>
            <person name="Oliveira C."/>
            <person name="Osipova E."/>
            <person name="Leigh N.D."/>
            <person name="Simon A."/>
            <person name="Yun M.H."/>
        </authorList>
    </citation>
    <scope>NUCLEOTIDE SEQUENCE</scope>
    <source>
        <strain evidence="1">20211129_DDA</strain>
        <tissue evidence="1">Liver</tissue>
    </source>
</reference>
<dbReference type="Proteomes" id="UP001066276">
    <property type="component" value="Chromosome 6"/>
</dbReference>
<sequence>MQCEGANPGLVEVGRAWQMQEKDRSSRLSSLELLLVLGSPSWGEEQDAFKLVLQSLYIKTDYRVKLTLSREIKTTEAAIAVVAIGMGTGQGRWEELASLRADHRALADRVGKLD</sequence>
<dbReference type="EMBL" id="JANPWB010000010">
    <property type="protein sequence ID" value="KAJ1145274.1"/>
    <property type="molecule type" value="Genomic_DNA"/>
</dbReference>
<evidence type="ECO:0000313" key="1">
    <source>
        <dbReference type="EMBL" id="KAJ1145274.1"/>
    </source>
</evidence>
<dbReference type="AlphaFoldDB" id="A0AAV7QXM8"/>
<protein>
    <submittedName>
        <fullName evidence="1">Uncharacterized protein</fullName>
    </submittedName>
</protein>
<name>A0AAV7QXM8_PLEWA</name>
<keyword evidence="2" id="KW-1185">Reference proteome</keyword>
<organism evidence="1 2">
    <name type="scientific">Pleurodeles waltl</name>
    <name type="common">Iberian ribbed newt</name>
    <dbReference type="NCBI Taxonomy" id="8319"/>
    <lineage>
        <taxon>Eukaryota</taxon>
        <taxon>Metazoa</taxon>
        <taxon>Chordata</taxon>
        <taxon>Craniata</taxon>
        <taxon>Vertebrata</taxon>
        <taxon>Euteleostomi</taxon>
        <taxon>Amphibia</taxon>
        <taxon>Batrachia</taxon>
        <taxon>Caudata</taxon>
        <taxon>Salamandroidea</taxon>
        <taxon>Salamandridae</taxon>
        <taxon>Pleurodelinae</taxon>
        <taxon>Pleurodeles</taxon>
    </lineage>
</organism>
<comment type="caution">
    <text evidence="1">The sequence shown here is derived from an EMBL/GenBank/DDBJ whole genome shotgun (WGS) entry which is preliminary data.</text>
</comment>
<evidence type="ECO:0000313" key="2">
    <source>
        <dbReference type="Proteomes" id="UP001066276"/>
    </source>
</evidence>